<dbReference type="Gene3D" id="2.40.50.230">
    <property type="entry name" value="Gp5 N-terminal domain"/>
    <property type="match status" value="1"/>
</dbReference>
<dbReference type="SUPFAM" id="SSF69349">
    <property type="entry name" value="Phage fibre proteins"/>
    <property type="match status" value="1"/>
</dbReference>
<reference evidence="2 3" key="1">
    <citation type="journal article" date="2018" name="Mar. Genomics">
        <title>Complete genome sequence of Marinifilaceae bacterium strain SPP2, isolated from the Antarctic marine sediment.</title>
        <authorList>
            <person name="Watanabe M."/>
            <person name="Kojima H."/>
            <person name="Fukui M."/>
        </authorList>
    </citation>
    <scope>NUCLEOTIDE SEQUENCE [LARGE SCALE GENOMIC DNA]</scope>
    <source>
        <strain evidence="2 3">SPP2</strain>
    </source>
</reference>
<gene>
    <name evidence="2" type="ORF">ALGA_1863</name>
</gene>
<evidence type="ECO:0000313" key="3">
    <source>
        <dbReference type="Proteomes" id="UP000218267"/>
    </source>
</evidence>
<dbReference type="InterPro" id="IPR006531">
    <property type="entry name" value="Gp5/Vgr_OB"/>
</dbReference>
<name>A0A1Y1CJG3_9BACT</name>
<keyword evidence="3" id="KW-1185">Reference proteome</keyword>
<protein>
    <recommendedName>
        <fullName evidence="1">Gp5/Type VI secretion system Vgr protein OB-fold domain-containing protein</fullName>
    </recommendedName>
</protein>
<organism evidence="2 3">
    <name type="scientific">Labilibaculum antarcticum</name>
    <dbReference type="NCBI Taxonomy" id="1717717"/>
    <lineage>
        <taxon>Bacteria</taxon>
        <taxon>Pseudomonadati</taxon>
        <taxon>Bacteroidota</taxon>
        <taxon>Bacteroidia</taxon>
        <taxon>Marinilabiliales</taxon>
        <taxon>Marinifilaceae</taxon>
        <taxon>Labilibaculum</taxon>
    </lineage>
</organism>
<accession>A0A1Y1CJG3</accession>
<dbReference type="OrthoDB" id="1907165at2"/>
<evidence type="ECO:0000313" key="2">
    <source>
        <dbReference type="EMBL" id="BAX80223.1"/>
    </source>
</evidence>
<sequence>MALQTNTIIKVNGVQYPNFLDLQIIQGINSHHYFDISILWEQFTEEGNAIIDKTQSFIGQKLEILITDNVEGSTIPEGTFIGIITEAETVKSEFSSVGDHIRIKGYSPTILLDDGPHCIGYEEKDLAEIVRLVTAAYQIETPPIINPITRDVFPYIVQYNQSAFGFLSQLASRFGEWFYYDGQKIIFGSESTEPLPLKYGIDLMDFNLKMVTHPKTFNYVTRDYYTNEKLESSIAAGTELTGYHAFMAEKSEAMFGQETIVDFHRHTADGDLNQALENSTVKQGEANVSRMVILTGSTMNPGLKVGGLISIAQRTANGETAYGTYLVTKLSHTCQMSGDYKNNFEAIPENVVYPPYTNVALFPQCQTQTAMVVANADPQSMGRIRVQFSWQLTAPSPWIRMTQPHGGADKGFHFIPEIGEEVMVGFEAGNAEKPFVIGTLYHGAAKPESFASDTNDVKVIRTRSGHTIELNDLEGEEKINIYDNEGSIITFDTQAKSLTISSVETIDISAKNINISAEENIQIAAQQNIGIAAQADASMQAEGNLALQSTGDTTVNSSAALTLAATTDAALSGQNASISGQAEAGLSGMQVKVEGQITAVQGASGKIEIM</sequence>
<dbReference type="Gene3D" id="3.55.50.10">
    <property type="entry name" value="Baseplate protein-like domains"/>
    <property type="match status" value="1"/>
</dbReference>
<dbReference type="AlphaFoldDB" id="A0A1Y1CJG3"/>
<proteinExistence type="predicted"/>
<dbReference type="Gene3D" id="3.10.450.190">
    <property type="match status" value="1"/>
</dbReference>
<dbReference type="SUPFAM" id="SSF69255">
    <property type="entry name" value="gp5 N-terminal domain-like"/>
    <property type="match status" value="1"/>
</dbReference>
<dbReference type="Pfam" id="PF05954">
    <property type="entry name" value="Phage_GPD"/>
    <property type="match status" value="1"/>
</dbReference>
<dbReference type="SUPFAM" id="SSF69279">
    <property type="entry name" value="Phage tail proteins"/>
    <property type="match status" value="1"/>
</dbReference>
<evidence type="ECO:0000259" key="1">
    <source>
        <dbReference type="Pfam" id="PF04717"/>
    </source>
</evidence>
<dbReference type="KEGG" id="mbas:ALGA_1863"/>
<dbReference type="InterPro" id="IPR037026">
    <property type="entry name" value="Vgr_OB-fold_dom_sf"/>
</dbReference>
<feature type="domain" description="Gp5/Type VI secretion system Vgr protein OB-fold" evidence="1">
    <location>
        <begin position="369"/>
        <end position="441"/>
    </location>
</feature>
<dbReference type="EMBL" id="AP018042">
    <property type="protein sequence ID" value="BAX80223.1"/>
    <property type="molecule type" value="Genomic_DNA"/>
</dbReference>
<dbReference type="Pfam" id="PF04717">
    <property type="entry name" value="Phage_base_V"/>
    <property type="match status" value="1"/>
</dbReference>
<dbReference type="RefSeq" id="WP_096429086.1">
    <property type="nucleotide sequence ID" value="NZ_AP018042.1"/>
</dbReference>
<reference evidence="3" key="2">
    <citation type="journal article" date="2020" name="Antonie Van Leeuwenhoek">
        <title>Labilibaculum antarcticum sp. nov., a novel facultative anaerobic, psychrotorelant bacterium isolated from marine sediment of Antarctica.</title>
        <authorList>
            <person name="Watanabe M."/>
            <person name="Kojima H."/>
            <person name="Fukui M."/>
        </authorList>
    </citation>
    <scope>NUCLEOTIDE SEQUENCE [LARGE SCALE GENOMIC DNA]</scope>
    <source>
        <strain evidence="3">SPP2</strain>
    </source>
</reference>
<dbReference type="Proteomes" id="UP000218267">
    <property type="component" value="Chromosome"/>
</dbReference>